<accession>A0A2A4WY35</accession>
<evidence type="ECO:0000256" key="1">
    <source>
        <dbReference type="SAM" id="SignalP"/>
    </source>
</evidence>
<dbReference type="EMBL" id="NVUL01000077">
    <property type="protein sequence ID" value="PCI75338.1"/>
    <property type="molecule type" value="Genomic_DNA"/>
</dbReference>
<feature type="signal peptide" evidence="1">
    <location>
        <begin position="1"/>
        <end position="25"/>
    </location>
</feature>
<comment type="caution">
    <text evidence="3">The sequence shown here is derived from an EMBL/GenBank/DDBJ whole genome shotgun (WGS) entry which is preliminary data.</text>
</comment>
<evidence type="ECO:0000313" key="4">
    <source>
        <dbReference type="Proteomes" id="UP000218767"/>
    </source>
</evidence>
<organism evidence="3 4">
    <name type="scientific">SAR86 cluster bacterium</name>
    <dbReference type="NCBI Taxonomy" id="2030880"/>
    <lineage>
        <taxon>Bacteria</taxon>
        <taxon>Pseudomonadati</taxon>
        <taxon>Pseudomonadota</taxon>
        <taxon>Gammaproteobacteria</taxon>
        <taxon>SAR86 cluster</taxon>
    </lineage>
</organism>
<gene>
    <name evidence="3" type="ORF">COB20_13110</name>
</gene>
<evidence type="ECO:0000313" key="3">
    <source>
        <dbReference type="EMBL" id="PCI75338.1"/>
    </source>
</evidence>
<dbReference type="InterPro" id="IPR055706">
    <property type="entry name" value="Slg1/2_DUF7282"/>
</dbReference>
<proteinExistence type="predicted"/>
<dbReference type="Proteomes" id="UP000218767">
    <property type="component" value="Unassembled WGS sequence"/>
</dbReference>
<keyword evidence="1" id="KW-0732">Signal</keyword>
<dbReference type="Pfam" id="PF23951">
    <property type="entry name" value="DUF7282"/>
    <property type="match status" value="1"/>
</dbReference>
<name>A0A2A4WY35_9GAMM</name>
<protein>
    <recommendedName>
        <fullName evidence="2">DUF7282 domain-containing protein</fullName>
    </recommendedName>
</protein>
<evidence type="ECO:0000259" key="2">
    <source>
        <dbReference type="Pfam" id="PF23951"/>
    </source>
</evidence>
<feature type="domain" description="DUF7282" evidence="2">
    <location>
        <begin position="44"/>
        <end position="131"/>
    </location>
</feature>
<dbReference type="AlphaFoldDB" id="A0A2A4WY35"/>
<reference evidence="4" key="1">
    <citation type="submission" date="2017-08" db="EMBL/GenBank/DDBJ databases">
        <title>A dynamic microbial community with high functional redundancy inhabits the cold, oxic subseafloor aquifer.</title>
        <authorList>
            <person name="Tully B.J."/>
            <person name="Wheat C.G."/>
            <person name="Glazer B.T."/>
            <person name="Huber J.A."/>
        </authorList>
    </citation>
    <scope>NUCLEOTIDE SEQUENCE [LARGE SCALE GENOMIC DNA]</scope>
</reference>
<sequence length="154" mass="16810">MKNIKAIRMIIGVAALSFGFSVAQAQSDATPQRSIGNGSKNWITTEGVQRQDGTLTFSEVQIDGNGWLVIHPFEDGAPNGDKYVASTYVKDGTNSNVSIKVHKGLQTGEMFIVMLHRDVNENQILDFVFVDELNVMDTAVFEGNRMIGHAIPAP</sequence>
<feature type="chain" id="PRO_5012404590" description="DUF7282 domain-containing protein" evidence="1">
    <location>
        <begin position="26"/>
        <end position="154"/>
    </location>
</feature>